<evidence type="ECO:0000256" key="1">
    <source>
        <dbReference type="SAM" id="Coils"/>
    </source>
</evidence>
<accession>A0AAX2HEH5</accession>
<feature type="coiled-coil region" evidence="1">
    <location>
        <begin position="195"/>
        <end position="222"/>
    </location>
</feature>
<keyword evidence="1" id="KW-0175">Coiled coil</keyword>
<dbReference type="Proteomes" id="UP000219564">
    <property type="component" value="Unassembled WGS sequence"/>
</dbReference>
<dbReference type="EMBL" id="OBKZ01000051">
    <property type="protein sequence ID" value="SOB54823.1"/>
    <property type="molecule type" value="Genomic_DNA"/>
</dbReference>
<dbReference type="Gene3D" id="1.20.58.430">
    <property type="entry name" value="Type IV secretion system, VirB5-domain"/>
    <property type="match status" value="1"/>
</dbReference>
<dbReference type="InterPro" id="IPR023220">
    <property type="entry name" value="T4SS_VirB5-domain"/>
</dbReference>
<evidence type="ECO:0008006" key="5">
    <source>
        <dbReference type="Google" id="ProtNLM"/>
    </source>
</evidence>
<name>A0AAX2HEH5_9PSED</name>
<evidence type="ECO:0000313" key="3">
    <source>
        <dbReference type="EMBL" id="SOB54823.1"/>
    </source>
</evidence>
<sequence length="229" mass="24658">MMTTIKKLCLATAVVMAISGQAHATGVPTGDAGTWAALAQQYLVLKDQFDTLKQSYETQSRTLDSLKGSYGRGAIGLNDAINSASVVPGSWQEVVSRQSSGAYGSKQSYYEQLINTLPQELFNNPQGQRAQNYQLSSDSVRAAMSGGDALYSEVQVHLNNLATLSAQVDHTANAKDAADLQNRIAAENGMLSSAQSKLSALNMNLQANLNNAENQATSDNEKFFKWKDQ</sequence>
<proteinExistence type="predicted"/>
<evidence type="ECO:0000313" key="4">
    <source>
        <dbReference type="Proteomes" id="UP000219564"/>
    </source>
</evidence>
<dbReference type="CDD" id="cd14262">
    <property type="entry name" value="VirB5_like"/>
    <property type="match status" value="1"/>
</dbReference>
<feature type="signal peptide" evidence="2">
    <location>
        <begin position="1"/>
        <end position="24"/>
    </location>
</feature>
<dbReference type="AlphaFoldDB" id="A0AAX2HEH5"/>
<reference evidence="3 4" key="1">
    <citation type="submission" date="2017-08" db="EMBL/GenBank/DDBJ databases">
        <authorList>
            <person name="Chaillou S."/>
        </authorList>
    </citation>
    <scope>NUCLEOTIDE SEQUENCE [LARGE SCALE GENOMIC DNA]</scope>
    <source>
        <strain evidence="3 4">MFPA15A1205</strain>
    </source>
</reference>
<dbReference type="Pfam" id="PF07996">
    <property type="entry name" value="T4SS"/>
    <property type="match status" value="1"/>
</dbReference>
<gene>
    <name evidence="3" type="ORF">PLUA15_550020</name>
</gene>
<organism evidence="3 4">
    <name type="scientific">Pseudomonas lundensis</name>
    <dbReference type="NCBI Taxonomy" id="86185"/>
    <lineage>
        <taxon>Bacteria</taxon>
        <taxon>Pseudomonadati</taxon>
        <taxon>Pseudomonadota</taxon>
        <taxon>Gammaproteobacteria</taxon>
        <taxon>Pseudomonadales</taxon>
        <taxon>Pseudomonadaceae</taxon>
        <taxon>Pseudomonas</taxon>
    </lineage>
</organism>
<keyword evidence="2" id="KW-0732">Signal</keyword>
<protein>
    <recommendedName>
        <fullName evidence="5">Type IV secretion system protein VirB5</fullName>
    </recommendedName>
</protein>
<feature type="chain" id="PRO_5043612286" description="Type IV secretion system protein VirB5" evidence="2">
    <location>
        <begin position="25"/>
        <end position="229"/>
    </location>
</feature>
<dbReference type="SUPFAM" id="SSF101082">
    <property type="entry name" value="Typo IV secretion system protein TraC"/>
    <property type="match status" value="1"/>
</dbReference>
<comment type="caution">
    <text evidence="3">The sequence shown here is derived from an EMBL/GenBank/DDBJ whole genome shotgun (WGS) entry which is preliminary data.</text>
</comment>
<evidence type="ECO:0000256" key="2">
    <source>
        <dbReference type="SAM" id="SignalP"/>
    </source>
</evidence>
<dbReference type="InterPro" id="IPR014158">
    <property type="entry name" value="T4SS_VirB5"/>
</dbReference>